<proteinExistence type="predicted"/>
<dbReference type="KEGG" id="sapo:SAPIO_CDS1316"/>
<dbReference type="VEuPathDB" id="FungiDB:SAPIO_CDS1316"/>
<evidence type="ECO:0000313" key="3">
    <source>
        <dbReference type="Proteomes" id="UP000028545"/>
    </source>
</evidence>
<name>A0A084GF20_PSEDA</name>
<gene>
    <name evidence="2" type="ORF">SAPIO_CDS1316</name>
</gene>
<feature type="compositionally biased region" description="Polar residues" evidence="1">
    <location>
        <begin position="25"/>
        <end position="43"/>
    </location>
</feature>
<protein>
    <submittedName>
        <fullName evidence="2">Uncharacterized protein</fullName>
    </submittedName>
</protein>
<organism evidence="2 3">
    <name type="scientific">Pseudallescheria apiosperma</name>
    <name type="common">Scedosporium apiospermum</name>
    <dbReference type="NCBI Taxonomy" id="563466"/>
    <lineage>
        <taxon>Eukaryota</taxon>
        <taxon>Fungi</taxon>
        <taxon>Dikarya</taxon>
        <taxon>Ascomycota</taxon>
        <taxon>Pezizomycotina</taxon>
        <taxon>Sordariomycetes</taxon>
        <taxon>Hypocreomycetidae</taxon>
        <taxon>Microascales</taxon>
        <taxon>Microascaceae</taxon>
        <taxon>Scedosporium</taxon>
    </lineage>
</organism>
<dbReference type="RefSeq" id="XP_016645731.1">
    <property type="nucleotide sequence ID" value="XM_016784615.1"/>
</dbReference>
<comment type="caution">
    <text evidence="2">The sequence shown here is derived from an EMBL/GenBank/DDBJ whole genome shotgun (WGS) entry which is preliminary data.</text>
</comment>
<dbReference type="OrthoDB" id="5245042at2759"/>
<feature type="compositionally biased region" description="Low complexity" evidence="1">
    <location>
        <begin position="13"/>
        <end position="24"/>
    </location>
</feature>
<feature type="compositionally biased region" description="Basic and acidic residues" evidence="1">
    <location>
        <begin position="66"/>
        <end position="79"/>
    </location>
</feature>
<dbReference type="Proteomes" id="UP000028545">
    <property type="component" value="Unassembled WGS sequence"/>
</dbReference>
<dbReference type="AlphaFoldDB" id="A0A084GF20"/>
<dbReference type="HOGENOM" id="CLU_1355343_0_0_1"/>
<dbReference type="EMBL" id="JOWA01000055">
    <property type="protein sequence ID" value="KEZ45932.1"/>
    <property type="molecule type" value="Genomic_DNA"/>
</dbReference>
<evidence type="ECO:0000256" key="1">
    <source>
        <dbReference type="SAM" id="MobiDB-lite"/>
    </source>
</evidence>
<sequence length="202" mass="22323">MSTAHHHSAGMEFPFSPRSNPSNSACHATNTSTTKARQGTTQNTSSYSKSKRKLSSTRTSTIPSSHHKDDTTKYGDDLRGGGSSSKKARRPPSETGFLSMGAWCEPRPARDEALVLDGYARGADGTSAWTPPATPYIGRLNTPPLSPMAYDTEFQPRRHEEQQEDSINENWYLARKSKMDMKLDAAKAYMAQRKGGNHPRME</sequence>
<accession>A0A084GF20</accession>
<evidence type="ECO:0000313" key="2">
    <source>
        <dbReference type="EMBL" id="KEZ45932.1"/>
    </source>
</evidence>
<dbReference type="GeneID" id="27720388"/>
<keyword evidence="3" id="KW-1185">Reference proteome</keyword>
<feature type="region of interest" description="Disordered" evidence="1">
    <location>
        <begin position="1"/>
        <end position="102"/>
    </location>
</feature>
<reference evidence="2 3" key="1">
    <citation type="journal article" date="2014" name="Genome Announc.">
        <title>Draft genome sequence of the pathogenic fungus Scedosporium apiospermum.</title>
        <authorList>
            <person name="Vandeputte P."/>
            <person name="Ghamrawi S."/>
            <person name="Rechenmann M."/>
            <person name="Iltis A."/>
            <person name="Giraud S."/>
            <person name="Fleury M."/>
            <person name="Thornton C."/>
            <person name="Delhaes L."/>
            <person name="Meyer W."/>
            <person name="Papon N."/>
            <person name="Bouchara J.P."/>
        </authorList>
    </citation>
    <scope>NUCLEOTIDE SEQUENCE [LARGE SCALE GENOMIC DNA]</scope>
    <source>
        <strain evidence="2 3">IHEM 14462</strain>
    </source>
</reference>